<evidence type="ECO:0000256" key="6">
    <source>
        <dbReference type="SAM" id="Phobius"/>
    </source>
</evidence>
<dbReference type="PROSITE" id="PS01124">
    <property type="entry name" value="HTH_ARAC_FAMILY_2"/>
    <property type="match status" value="1"/>
</dbReference>
<dbReference type="Gene3D" id="1.25.40.10">
    <property type="entry name" value="Tetratricopeptide repeat domain"/>
    <property type="match status" value="1"/>
</dbReference>
<dbReference type="AlphaFoldDB" id="A0A1G7HMZ5"/>
<protein>
    <submittedName>
        <fullName evidence="9">AraC-type DNA-binding protein</fullName>
    </submittedName>
</protein>
<keyword evidence="4" id="KW-0802">TPR repeat</keyword>
<feature type="coiled-coil region" evidence="5">
    <location>
        <begin position="153"/>
        <end position="214"/>
    </location>
</feature>
<evidence type="ECO:0000256" key="1">
    <source>
        <dbReference type="ARBA" id="ARBA00023015"/>
    </source>
</evidence>
<dbReference type="SUPFAM" id="SSF48452">
    <property type="entry name" value="TPR-like"/>
    <property type="match status" value="1"/>
</dbReference>
<dbReference type="InterPro" id="IPR009057">
    <property type="entry name" value="Homeodomain-like_sf"/>
</dbReference>
<keyword evidence="2 9" id="KW-0238">DNA-binding</keyword>
<evidence type="ECO:0000259" key="8">
    <source>
        <dbReference type="PROSITE" id="PS01124"/>
    </source>
</evidence>
<keyword evidence="3" id="KW-0804">Transcription</keyword>
<keyword evidence="10" id="KW-1185">Reference proteome</keyword>
<proteinExistence type="predicted"/>
<feature type="chain" id="PRO_5011477941" evidence="7">
    <location>
        <begin position="23"/>
        <end position="523"/>
    </location>
</feature>
<dbReference type="Gene3D" id="1.10.10.60">
    <property type="entry name" value="Homeodomain-like"/>
    <property type="match status" value="2"/>
</dbReference>
<dbReference type="Pfam" id="PF12833">
    <property type="entry name" value="HTH_18"/>
    <property type="match status" value="1"/>
</dbReference>
<accession>A0A1G7HMZ5</accession>
<keyword evidence="1" id="KW-0805">Transcription regulation</keyword>
<keyword evidence="6" id="KW-1133">Transmembrane helix</keyword>
<evidence type="ECO:0000256" key="5">
    <source>
        <dbReference type="SAM" id="Coils"/>
    </source>
</evidence>
<feature type="coiled-coil region" evidence="5">
    <location>
        <begin position="289"/>
        <end position="323"/>
    </location>
</feature>
<dbReference type="PROSITE" id="PS50005">
    <property type="entry name" value="TPR"/>
    <property type="match status" value="1"/>
</dbReference>
<dbReference type="InterPro" id="IPR011990">
    <property type="entry name" value="TPR-like_helical_dom_sf"/>
</dbReference>
<feature type="repeat" description="TPR" evidence="4">
    <location>
        <begin position="226"/>
        <end position="259"/>
    </location>
</feature>
<feature type="transmembrane region" description="Helical" evidence="6">
    <location>
        <begin position="329"/>
        <end position="352"/>
    </location>
</feature>
<dbReference type="SUPFAM" id="SSF46689">
    <property type="entry name" value="Homeodomain-like"/>
    <property type="match status" value="1"/>
</dbReference>
<dbReference type="OrthoDB" id="5295174at2"/>
<keyword evidence="6" id="KW-0472">Membrane</keyword>
<evidence type="ECO:0000256" key="2">
    <source>
        <dbReference type="ARBA" id="ARBA00023125"/>
    </source>
</evidence>
<dbReference type="RefSeq" id="WP_089871607.1">
    <property type="nucleotide sequence ID" value="NZ_FNBH01000001.1"/>
</dbReference>
<gene>
    <name evidence="9" type="ORF">SAMN05421825_0848</name>
</gene>
<keyword evidence="6" id="KW-0812">Transmembrane</keyword>
<evidence type="ECO:0000313" key="9">
    <source>
        <dbReference type="EMBL" id="SDF01716.1"/>
    </source>
</evidence>
<evidence type="ECO:0000256" key="7">
    <source>
        <dbReference type="SAM" id="SignalP"/>
    </source>
</evidence>
<feature type="signal peptide" evidence="7">
    <location>
        <begin position="1"/>
        <end position="22"/>
    </location>
</feature>
<reference evidence="10" key="1">
    <citation type="submission" date="2016-10" db="EMBL/GenBank/DDBJ databases">
        <authorList>
            <person name="Varghese N."/>
            <person name="Submissions S."/>
        </authorList>
    </citation>
    <scope>NUCLEOTIDE SEQUENCE [LARGE SCALE GENOMIC DNA]</scope>
    <source>
        <strain evidence="10">DSM 19684</strain>
    </source>
</reference>
<organism evidence="9 10">
    <name type="scientific">Epilithonimonas hungarica</name>
    <dbReference type="NCBI Taxonomy" id="454006"/>
    <lineage>
        <taxon>Bacteria</taxon>
        <taxon>Pseudomonadati</taxon>
        <taxon>Bacteroidota</taxon>
        <taxon>Flavobacteriia</taxon>
        <taxon>Flavobacteriales</taxon>
        <taxon>Weeksellaceae</taxon>
        <taxon>Chryseobacterium group</taxon>
        <taxon>Epilithonimonas</taxon>
    </lineage>
</organism>
<dbReference type="InterPro" id="IPR018060">
    <property type="entry name" value="HTH_AraC"/>
</dbReference>
<keyword evidence="5" id="KW-0175">Coiled coil</keyword>
<keyword evidence="7" id="KW-0732">Signal</keyword>
<dbReference type="GO" id="GO:0043565">
    <property type="term" value="F:sequence-specific DNA binding"/>
    <property type="evidence" value="ECO:0007669"/>
    <property type="project" value="InterPro"/>
</dbReference>
<evidence type="ECO:0000313" key="10">
    <source>
        <dbReference type="Proteomes" id="UP000199203"/>
    </source>
</evidence>
<feature type="domain" description="HTH araC/xylS-type" evidence="8">
    <location>
        <begin position="409"/>
        <end position="517"/>
    </location>
</feature>
<evidence type="ECO:0000256" key="3">
    <source>
        <dbReference type="ARBA" id="ARBA00023163"/>
    </source>
</evidence>
<dbReference type="SMART" id="SM00342">
    <property type="entry name" value="HTH_ARAC"/>
    <property type="match status" value="1"/>
</dbReference>
<dbReference type="EMBL" id="FNBH01000001">
    <property type="protein sequence ID" value="SDF01716.1"/>
    <property type="molecule type" value="Genomic_DNA"/>
</dbReference>
<evidence type="ECO:0000256" key="4">
    <source>
        <dbReference type="PROSITE-ProRule" id="PRU00339"/>
    </source>
</evidence>
<sequence length="523" mass="61045">MFRVFFLWLMVFSGVILTSAQSNPETLQLLDKAYKSLYENPDNAFQILQNIDENKESELIKQRVKIILSRAYNFKGEYAKSIEQSIDKNLNENRNDNNSLYADYALAQQYQSLRLYKQSIRISQNLADKASKIKSQNYPENLMAYIYQLNASNLMVQKKLKEAEENLKQSNALLKDSDEDFLISIENQIYQTFIYITQNQIDKAENIVNEIEAKLNKSPQYIFLRAFNLDNLGRIYFLKKDYARSAEHLNKALELIQNSSYDPLKNRIYDDLSKNYLALKNDELYQKYYSIYKEQADKLDQNKKEALRNLIKLNEQYETKRLENSHNNFVSNILIISVACLIGILAVIFISISEKRKAKSIQKQIDFYSKQQNFIKKIDENKTVVESKVGKIDPDISKKTPLISKEKEADILSRLEEFEKSEKFLNRDMSLAVLAGQLETNTKYLSEVINKYKEKNYNNYINELRINYIAYLLKTDSAYLNYKVSYLAEKAGFSSHSAFTTVFKSVTGISPNTYIQQLTQNKQ</sequence>
<name>A0A1G7HMZ5_9FLAO</name>
<dbReference type="GO" id="GO:0003700">
    <property type="term" value="F:DNA-binding transcription factor activity"/>
    <property type="evidence" value="ECO:0007669"/>
    <property type="project" value="InterPro"/>
</dbReference>
<dbReference type="PANTHER" id="PTHR43280">
    <property type="entry name" value="ARAC-FAMILY TRANSCRIPTIONAL REGULATOR"/>
    <property type="match status" value="1"/>
</dbReference>
<dbReference type="InterPro" id="IPR019734">
    <property type="entry name" value="TPR_rpt"/>
</dbReference>
<dbReference type="Proteomes" id="UP000199203">
    <property type="component" value="Unassembled WGS sequence"/>
</dbReference>
<dbReference type="STRING" id="454006.SAMN05421825_0848"/>
<dbReference type="PANTHER" id="PTHR43280:SF2">
    <property type="entry name" value="HTH-TYPE TRANSCRIPTIONAL REGULATOR EXSA"/>
    <property type="match status" value="1"/>
</dbReference>